<keyword evidence="3" id="KW-1185">Reference proteome</keyword>
<protein>
    <submittedName>
        <fullName evidence="2">PncC family amidohydrolase</fullName>
    </submittedName>
</protein>
<accession>A0ABT9N991</accession>
<gene>
    <name evidence="2" type="ORF">J2S49_000353</name>
</gene>
<dbReference type="Gene3D" id="3.90.950.20">
    <property type="entry name" value="CinA-like"/>
    <property type="match status" value="1"/>
</dbReference>
<feature type="domain" description="CinA C-terminal" evidence="1">
    <location>
        <begin position="20"/>
        <end position="134"/>
    </location>
</feature>
<comment type="caution">
    <text evidence="2">The sequence shown here is derived from an EMBL/GenBank/DDBJ whole genome shotgun (WGS) entry which is preliminary data.</text>
</comment>
<proteinExistence type="predicted"/>
<dbReference type="InterPro" id="IPR036653">
    <property type="entry name" value="CinA-like_C"/>
</dbReference>
<reference evidence="2 3" key="1">
    <citation type="submission" date="2023-07" db="EMBL/GenBank/DDBJ databases">
        <title>Sequencing the genomes of 1000 actinobacteria strains.</title>
        <authorList>
            <person name="Klenk H.-P."/>
        </authorList>
    </citation>
    <scope>NUCLEOTIDE SEQUENCE [LARGE SCALE GENOMIC DNA]</scope>
    <source>
        <strain evidence="2 3">DSM 102162</strain>
    </source>
</reference>
<organism evidence="2 3">
    <name type="scientific">Arcanobacterium wilhelmae</name>
    <dbReference type="NCBI Taxonomy" id="1803177"/>
    <lineage>
        <taxon>Bacteria</taxon>
        <taxon>Bacillati</taxon>
        <taxon>Actinomycetota</taxon>
        <taxon>Actinomycetes</taxon>
        <taxon>Actinomycetales</taxon>
        <taxon>Actinomycetaceae</taxon>
        <taxon>Arcanobacterium</taxon>
    </lineage>
</organism>
<name>A0ABT9N991_9ACTO</name>
<evidence type="ECO:0000313" key="3">
    <source>
        <dbReference type="Proteomes" id="UP001235966"/>
    </source>
</evidence>
<sequence>MNIEQLERACGFPLGDRLALARLLVERHRERSASIAVAESLTGGALASAIVDVPGASVVFRGGAVTYATETKVSVLGVSEERLALTGPVDGVVAEQMAAGAARLFRAEFGIATTGVAGPGPNDGFPAGTVWIGVWPSCRFNFNLSPTLANGKILVKNESGSGIEAISAVRMQLTGSRSEIRDQAVRSALGIAIACVECTPE</sequence>
<evidence type="ECO:0000259" key="1">
    <source>
        <dbReference type="Pfam" id="PF02464"/>
    </source>
</evidence>
<dbReference type="Proteomes" id="UP001235966">
    <property type="component" value="Unassembled WGS sequence"/>
</dbReference>
<evidence type="ECO:0000313" key="2">
    <source>
        <dbReference type="EMBL" id="MDP9800277.1"/>
    </source>
</evidence>
<dbReference type="NCBIfam" id="TIGR00199">
    <property type="entry name" value="PncC_domain"/>
    <property type="match status" value="1"/>
</dbReference>
<dbReference type="Pfam" id="PF02464">
    <property type="entry name" value="CinA"/>
    <property type="match status" value="1"/>
</dbReference>
<dbReference type="InterPro" id="IPR008136">
    <property type="entry name" value="CinA_C"/>
</dbReference>
<dbReference type="EMBL" id="JAUSQW010000001">
    <property type="protein sequence ID" value="MDP9800277.1"/>
    <property type="molecule type" value="Genomic_DNA"/>
</dbReference>
<dbReference type="SUPFAM" id="SSF142433">
    <property type="entry name" value="CinA-like"/>
    <property type="match status" value="1"/>
</dbReference>